<organism evidence="1">
    <name type="scientific">viral metagenome</name>
    <dbReference type="NCBI Taxonomy" id="1070528"/>
    <lineage>
        <taxon>unclassified sequences</taxon>
        <taxon>metagenomes</taxon>
        <taxon>organismal metagenomes</taxon>
    </lineage>
</organism>
<sequence>MYFFSFLVFFQNMFTEISKNKSEKKLGFIIIKMTVYVFIIESAGHETFKHIFNGKEIYNIDEGTFVEGINTTELDLVIKELSTKFNDVIQVIFIDKRYVIKYFYTVGGKDYNEEILKLKKIHQFCNGTWMEFFDQFIGIDDSNHYIFATIGNYKNIYDYSNYLQISPNHNCYFIWSINNVSEIKNAKSYYNIFSRKSLDEQIDSIGNPQFIDYEAIKWIVNHGVKQVQGMLKCGIHRCEPYMQAFVENWILNPASYFSKGIIVEYDLYPPAPDSENTDIQKGYLYTELFNISSQYRFQILNGMCRVLCKYGLEFGKLKAISSSIFDVQYDSLLD</sequence>
<dbReference type="EMBL" id="MN739120">
    <property type="protein sequence ID" value="QHS89777.1"/>
    <property type="molecule type" value="Genomic_DNA"/>
</dbReference>
<protein>
    <submittedName>
        <fullName evidence="1">Uncharacterized protein</fullName>
    </submittedName>
</protein>
<evidence type="ECO:0000313" key="1">
    <source>
        <dbReference type="EMBL" id="QHS89777.1"/>
    </source>
</evidence>
<dbReference type="AlphaFoldDB" id="A0A6C0BBY7"/>
<proteinExistence type="predicted"/>
<accession>A0A6C0BBY7</accession>
<reference evidence="1" key="1">
    <citation type="journal article" date="2020" name="Nature">
        <title>Giant virus diversity and host interactions through global metagenomics.</title>
        <authorList>
            <person name="Schulz F."/>
            <person name="Roux S."/>
            <person name="Paez-Espino D."/>
            <person name="Jungbluth S."/>
            <person name="Walsh D.A."/>
            <person name="Denef V.J."/>
            <person name="McMahon K.D."/>
            <person name="Konstantinidis K.T."/>
            <person name="Eloe-Fadrosh E.A."/>
            <person name="Kyrpides N.C."/>
            <person name="Woyke T."/>
        </authorList>
    </citation>
    <scope>NUCLEOTIDE SEQUENCE</scope>
    <source>
        <strain evidence="1">GVMAG-M-3300010160-4</strain>
    </source>
</reference>
<name>A0A6C0BBY7_9ZZZZ</name>